<reference evidence="1 2" key="1">
    <citation type="submission" date="2019-12" db="EMBL/GenBank/DDBJ databases">
        <title>Enteriobacteria Tanzani isolates_8377-8380.</title>
        <authorList>
            <person name="Subbiah M."/>
            <person name="Call D."/>
        </authorList>
    </citation>
    <scope>NUCLEOTIDE SEQUENCE [LARGE SCALE GENOMIC DNA]</scope>
    <source>
        <strain evidence="1 2">8379wE6</strain>
    </source>
</reference>
<gene>
    <name evidence="1" type="ORF">GP979_19510</name>
</gene>
<feature type="non-terminal residue" evidence="1">
    <location>
        <position position="106"/>
    </location>
</feature>
<organism evidence="1 2">
    <name type="scientific">Escherichia coli</name>
    <dbReference type="NCBI Taxonomy" id="562"/>
    <lineage>
        <taxon>Bacteria</taxon>
        <taxon>Pseudomonadati</taxon>
        <taxon>Pseudomonadota</taxon>
        <taxon>Gammaproteobacteria</taxon>
        <taxon>Enterobacterales</taxon>
        <taxon>Enterobacteriaceae</taxon>
        <taxon>Escherichia</taxon>
    </lineage>
</organism>
<proteinExistence type="predicted"/>
<evidence type="ECO:0000313" key="2">
    <source>
        <dbReference type="Proteomes" id="UP000436482"/>
    </source>
</evidence>
<dbReference type="PANTHER" id="PTHR35862">
    <property type="entry name" value="FELS-2 PROPHAGE PROTEIN"/>
    <property type="match status" value="1"/>
</dbReference>
<dbReference type="AlphaFoldDB" id="A0A6N8NKR1"/>
<protein>
    <submittedName>
        <fullName evidence="1">Phage late control D family protein</fullName>
    </submittedName>
</protein>
<accession>A0A6N8NKR1</accession>
<sequence length="106" mass="11609">MLDALTFDAGSTLTPDYMLMLDSRDITGNISDRLMSMTLTDNRGFEADQLDIELNDADGQVGLPVRGAVLTVYIGWKGFALVCKGKFTVDEVEHRGAPDVVTIRAR</sequence>
<comment type="caution">
    <text evidence="1">The sequence shown here is derived from an EMBL/GenBank/DDBJ whole genome shotgun (WGS) entry which is preliminary data.</text>
</comment>
<dbReference type="SUPFAM" id="SSF69279">
    <property type="entry name" value="Phage tail proteins"/>
    <property type="match status" value="1"/>
</dbReference>
<dbReference type="InterPro" id="IPR052726">
    <property type="entry name" value="Phage_Baseplate_Hub"/>
</dbReference>
<name>A0A6N8NKR1_ECOLX</name>
<evidence type="ECO:0000313" key="1">
    <source>
        <dbReference type="EMBL" id="MWR90458.1"/>
    </source>
</evidence>
<dbReference type="EMBL" id="WTQQ01000441">
    <property type="protein sequence ID" value="MWR90458.1"/>
    <property type="molecule type" value="Genomic_DNA"/>
</dbReference>
<dbReference type="Proteomes" id="UP000436482">
    <property type="component" value="Unassembled WGS sequence"/>
</dbReference>
<dbReference type="PANTHER" id="PTHR35862:SF3">
    <property type="entry name" value="FELS-2 PROPHAGE PROTEIN"/>
    <property type="match status" value="1"/>
</dbReference>